<organism evidence="27 28">
    <name type="scientific">Hirundo rustica rustica</name>
    <dbReference type="NCBI Taxonomy" id="333673"/>
    <lineage>
        <taxon>Eukaryota</taxon>
        <taxon>Metazoa</taxon>
        <taxon>Chordata</taxon>
        <taxon>Craniata</taxon>
        <taxon>Vertebrata</taxon>
        <taxon>Euteleostomi</taxon>
        <taxon>Archelosauria</taxon>
        <taxon>Archosauria</taxon>
        <taxon>Dinosauria</taxon>
        <taxon>Saurischia</taxon>
        <taxon>Theropoda</taxon>
        <taxon>Coelurosauria</taxon>
        <taxon>Aves</taxon>
        <taxon>Neognathae</taxon>
        <taxon>Neoaves</taxon>
        <taxon>Telluraves</taxon>
        <taxon>Australaves</taxon>
        <taxon>Passeriformes</taxon>
        <taxon>Sylvioidea</taxon>
        <taxon>Hirundinidae</taxon>
        <taxon>Hirundo</taxon>
    </lineage>
</organism>
<evidence type="ECO:0000256" key="18">
    <source>
        <dbReference type="ARBA" id="ARBA00029917"/>
    </source>
</evidence>
<dbReference type="PANTHER" id="PTHR10225">
    <property type="entry name" value="HYALURONAN RECEPTOR"/>
    <property type="match status" value="1"/>
</dbReference>
<feature type="compositionally biased region" description="Low complexity" evidence="25">
    <location>
        <begin position="323"/>
        <end position="332"/>
    </location>
</feature>
<feature type="domain" description="Link" evidence="26">
    <location>
        <begin position="55"/>
        <end position="144"/>
    </location>
</feature>
<evidence type="ECO:0000256" key="20">
    <source>
        <dbReference type="ARBA" id="ARBA00031179"/>
    </source>
</evidence>
<dbReference type="InterPro" id="IPR043210">
    <property type="entry name" value="CD44_antigen-like"/>
</dbReference>
<dbReference type="SUPFAM" id="SSF56436">
    <property type="entry name" value="C-type lectin-like"/>
    <property type="match status" value="1"/>
</dbReference>
<proteinExistence type="predicted"/>
<keyword evidence="28" id="KW-1185">Reference proteome</keyword>
<dbReference type="GO" id="GO:0005540">
    <property type="term" value="F:hyaluronic acid binding"/>
    <property type="evidence" value="ECO:0007669"/>
    <property type="project" value="InterPro"/>
</dbReference>
<evidence type="ECO:0000256" key="10">
    <source>
        <dbReference type="ARBA" id="ARBA00022889"/>
    </source>
</evidence>
<evidence type="ECO:0000256" key="17">
    <source>
        <dbReference type="ARBA" id="ARBA00023273"/>
    </source>
</evidence>
<dbReference type="STRING" id="333673.A0A3M0JGZ2"/>
<dbReference type="PANTHER" id="PTHR10225:SF6">
    <property type="entry name" value="CD44 ANTIGEN"/>
    <property type="match status" value="1"/>
</dbReference>
<dbReference type="GO" id="GO:0005576">
    <property type="term" value="C:extracellular region"/>
    <property type="evidence" value="ECO:0007669"/>
    <property type="project" value="UniProtKB-SubCell"/>
</dbReference>
<evidence type="ECO:0000256" key="7">
    <source>
        <dbReference type="ARBA" id="ARBA00022553"/>
    </source>
</evidence>
<feature type="compositionally biased region" description="Polar residues" evidence="25">
    <location>
        <begin position="376"/>
        <end position="387"/>
    </location>
</feature>
<evidence type="ECO:0000256" key="5">
    <source>
        <dbReference type="ARBA" id="ARBA00022475"/>
    </source>
</evidence>
<keyword evidence="8" id="KW-0812">Transmembrane</keyword>
<evidence type="ECO:0000256" key="24">
    <source>
        <dbReference type="PROSITE-ProRule" id="PRU00323"/>
    </source>
</evidence>
<evidence type="ECO:0000256" key="1">
    <source>
        <dbReference type="ARBA" id="ARBA00004105"/>
    </source>
</evidence>
<evidence type="ECO:0000256" key="13">
    <source>
        <dbReference type="ARBA" id="ARBA00023136"/>
    </source>
</evidence>
<evidence type="ECO:0000256" key="19">
    <source>
        <dbReference type="ARBA" id="ARBA00029928"/>
    </source>
</evidence>
<evidence type="ECO:0000256" key="21">
    <source>
        <dbReference type="ARBA" id="ARBA00031823"/>
    </source>
</evidence>
<dbReference type="InterPro" id="IPR016187">
    <property type="entry name" value="CTDL_fold"/>
</dbReference>
<keyword evidence="12" id="KW-1133">Transmembrane helix</keyword>
<sequence length="564" mass="61671">MKSREQCVRHPYSIPKIFMENQFQWEELALEIWLMPQPKEGKYEKEFNVSCRYGGVFHVEKNGRYSLTRSEAVQLCRALNSTLATLEQLKKAHELGFETCRYGFVVGHIVIPRINPYHLCAANNTGIYKLSSNTTGRYDAYCYNETETEEKTCEPVVKIDTSLLSNHDETVIDNADGSRYNADGTRHTNGESSTSGVEDENVGSGSTHETTPMDTSIWRSSPSYYGSPTPVSQLPDHISGGGEKEIPGKDYDDEFPSVSPDISMGTVAGDFQEEDDGQYPASTTDVTSGGSDSDDEDSSEEMLYTTVFPGWGRSVAKDETAPSTTDVTSGGSDSDDEDSSEEMLYTTVFPGWGRSVAKDETAPSTTVDSQHETLLEITTQDHWNPTLTDEEEQYPSSASKAMVPTRGAKQNDSAQDPLVYPGWDEEQDPATQPAVTDRVIPSGENNHERESSTTVNLAIITAVTASTDILAPDDITQEAWAPHLVVTAASSPDDVHHKEPTQTPLPSDDEPGQGTEGIANPTDTPRDENLHRTTTSVTETGNDSPLMGTSKNNGSYSFLMSGVK</sequence>
<dbReference type="InterPro" id="IPR001231">
    <property type="entry name" value="CD44_antigen"/>
</dbReference>
<dbReference type="EMBL" id="QRBI01000144">
    <property type="protein sequence ID" value="RMC00256.1"/>
    <property type="molecule type" value="Genomic_DNA"/>
</dbReference>
<reference evidence="27 28" key="1">
    <citation type="submission" date="2018-07" db="EMBL/GenBank/DDBJ databases">
        <title>A high quality draft genome assembly of the barn swallow (H. rustica rustica).</title>
        <authorList>
            <person name="Formenti G."/>
            <person name="Chiara M."/>
            <person name="Poveda L."/>
            <person name="Francoijs K.-J."/>
            <person name="Bonisoli-Alquati A."/>
            <person name="Canova L."/>
            <person name="Gianfranceschi L."/>
            <person name="Horner D.S."/>
            <person name="Saino N."/>
        </authorList>
    </citation>
    <scope>NUCLEOTIDE SEQUENCE [LARGE SCALE GENOMIC DNA]</scope>
    <source>
        <strain evidence="27">Chelidonia</strain>
        <tissue evidence="27">Blood</tissue>
    </source>
</reference>
<dbReference type="GO" id="GO:0016323">
    <property type="term" value="C:basolateral plasma membrane"/>
    <property type="evidence" value="ECO:0007669"/>
    <property type="project" value="TreeGrafter"/>
</dbReference>
<keyword evidence="7" id="KW-0597">Phosphoprotein</keyword>
<keyword evidence="6" id="KW-0964">Secreted</keyword>
<dbReference type="GO" id="GO:0035692">
    <property type="term" value="C:macrophage migration inhibitory factor receptor complex"/>
    <property type="evidence" value="ECO:0007669"/>
    <property type="project" value="TreeGrafter"/>
</dbReference>
<feature type="compositionally biased region" description="Polar residues" evidence="25">
    <location>
        <begin position="532"/>
        <end position="558"/>
    </location>
</feature>
<keyword evidence="13" id="KW-0472">Membrane</keyword>
<feature type="region of interest" description="Disordered" evidence="25">
    <location>
        <begin position="172"/>
        <end position="454"/>
    </location>
</feature>
<dbReference type="FunFam" id="3.10.100.10:FF:000004">
    <property type="entry name" value="CD44 antigen isoform X2"/>
    <property type="match status" value="1"/>
</dbReference>
<dbReference type="GO" id="GO:0048731">
    <property type="term" value="P:system development"/>
    <property type="evidence" value="ECO:0007669"/>
    <property type="project" value="UniProtKB-ARBA"/>
</dbReference>
<dbReference type="SMART" id="SM00445">
    <property type="entry name" value="LINK"/>
    <property type="match status" value="1"/>
</dbReference>
<evidence type="ECO:0000256" key="23">
    <source>
        <dbReference type="ARBA" id="ARBA00032917"/>
    </source>
</evidence>
<dbReference type="GO" id="GO:0004896">
    <property type="term" value="F:cytokine receptor activity"/>
    <property type="evidence" value="ECO:0007669"/>
    <property type="project" value="TreeGrafter"/>
</dbReference>
<keyword evidence="9" id="KW-0732">Signal</keyword>
<evidence type="ECO:0000256" key="16">
    <source>
        <dbReference type="ARBA" id="ARBA00023180"/>
    </source>
</evidence>
<comment type="subcellular location">
    <subcellularLocation>
        <location evidence="2">Cell membrane</location>
        <topology evidence="2">Single-pass type I membrane protein</topology>
    </subcellularLocation>
    <subcellularLocation>
        <location evidence="1">Cell projection</location>
        <location evidence="1">Microvillus</location>
    </subcellularLocation>
    <subcellularLocation>
        <location evidence="3">Secreted</location>
    </subcellularLocation>
</comment>
<dbReference type="InterPro" id="IPR000538">
    <property type="entry name" value="Link_dom"/>
</dbReference>
<dbReference type="GO" id="GO:0070374">
    <property type="term" value="P:positive regulation of ERK1 and ERK2 cascade"/>
    <property type="evidence" value="ECO:0007669"/>
    <property type="project" value="TreeGrafter"/>
</dbReference>
<evidence type="ECO:0000259" key="26">
    <source>
        <dbReference type="PROSITE" id="PS50963"/>
    </source>
</evidence>
<evidence type="ECO:0000313" key="28">
    <source>
        <dbReference type="Proteomes" id="UP000269221"/>
    </source>
</evidence>
<feature type="region of interest" description="Disordered" evidence="25">
    <location>
        <begin position="486"/>
        <end position="564"/>
    </location>
</feature>
<feature type="compositionally biased region" description="Low complexity" evidence="25">
    <location>
        <begin position="282"/>
        <end position="291"/>
    </location>
</feature>
<evidence type="ECO:0000256" key="9">
    <source>
        <dbReference type="ARBA" id="ARBA00022729"/>
    </source>
</evidence>
<dbReference type="Proteomes" id="UP000269221">
    <property type="component" value="Unassembled WGS sequence"/>
</dbReference>
<keyword evidence="11" id="KW-0654">Proteoglycan</keyword>
<comment type="caution">
    <text evidence="27">The sequence shown here is derived from an EMBL/GenBank/DDBJ whole genome shotgun (WGS) entry which is preliminary data.</text>
</comment>
<dbReference type="GO" id="GO:0042981">
    <property type="term" value="P:regulation of apoptotic process"/>
    <property type="evidence" value="ECO:0007669"/>
    <property type="project" value="UniProtKB-ARBA"/>
</dbReference>
<dbReference type="CDD" id="cd03516">
    <property type="entry name" value="Link_domain_CD44_like"/>
    <property type="match status" value="1"/>
</dbReference>
<evidence type="ECO:0000256" key="22">
    <source>
        <dbReference type="ARBA" id="ARBA00032514"/>
    </source>
</evidence>
<dbReference type="GO" id="GO:0006954">
    <property type="term" value="P:inflammatory response"/>
    <property type="evidence" value="ECO:0007669"/>
    <property type="project" value="TreeGrafter"/>
</dbReference>
<dbReference type="GO" id="GO:0009653">
    <property type="term" value="P:anatomical structure morphogenesis"/>
    <property type="evidence" value="ECO:0007669"/>
    <property type="project" value="UniProtKB-ARBA"/>
</dbReference>
<dbReference type="GO" id="GO:0009986">
    <property type="term" value="C:cell surface"/>
    <property type="evidence" value="ECO:0007669"/>
    <property type="project" value="UniProtKB-ARBA"/>
</dbReference>
<evidence type="ECO:0000256" key="8">
    <source>
        <dbReference type="ARBA" id="ARBA00022692"/>
    </source>
</evidence>
<dbReference type="InterPro" id="IPR016186">
    <property type="entry name" value="C-type_lectin-like/link_sf"/>
</dbReference>
<dbReference type="GO" id="GO:0007155">
    <property type="term" value="P:cell adhesion"/>
    <property type="evidence" value="ECO:0007669"/>
    <property type="project" value="UniProtKB-KW"/>
</dbReference>
<evidence type="ECO:0000256" key="4">
    <source>
        <dbReference type="ARBA" id="ARBA00020474"/>
    </source>
</evidence>
<comment type="caution">
    <text evidence="24">Lacks conserved residue(s) required for the propagation of feature annotation.</text>
</comment>
<evidence type="ECO:0000256" key="6">
    <source>
        <dbReference type="ARBA" id="ARBA00022525"/>
    </source>
</evidence>
<dbReference type="Pfam" id="PF00193">
    <property type="entry name" value="Xlink"/>
    <property type="match status" value="1"/>
</dbReference>
<name>A0A3M0JGZ2_HIRRU</name>
<dbReference type="Gene3D" id="3.10.100.10">
    <property type="entry name" value="Mannose-Binding Protein A, subunit A"/>
    <property type="match status" value="1"/>
</dbReference>
<accession>A0A3M0JGZ2</accession>
<dbReference type="PRINTS" id="PR00658">
    <property type="entry name" value="CD44"/>
</dbReference>
<keyword evidence="17" id="KW-0966">Cell projection</keyword>
<dbReference type="AlphaFoldDB" id="A0A3M0JGZ2"/>
<evidence type="ECO:0000256" key="2">
    <source>
        <dbReference type="ARBA" id="ARBA00004251"/>
    </source>
</evidence>
<gene>
    <name evidence="27" type="ORF">DUI87_22862</name>
</gene>
<keyword evidence="15" id="KW-0675">Receptor</keyword>
<dbReference type="OrthoDB" id="9938473at2759"/>
<keyword evidence="16" id="KW-0325">Glycoprotein</keyword>
<evidence type="ECO:0000256" key="15">
    <source>
        <dbReference type="ARBA" id="ARBA00023170"/>
    </source>
</evidence>
<evidence type="ECO:0000256" key="3">
    <source>
        <dbReference type="ARBA" id="ARBA00004613"/>
    </source>
</evidence>
<dbReference type="GO" id="GO:0005902">
    <property type="term" value="C:microvillus"/>
    <property type="evidence" value="ECO:0007669"/>
    <property type="project" value="UniProtKB-SubCell"/>
</dbReference>
<feature type="compositionally biased region" description="Polar residues" evidence="25">
    <location>
        <begin position="203"/>
        <end position="232"/>
    </location>
</feature>
<evidence type="ECO:0000256" key="12">
    <source>
        <dbReference type="ARBA" id="ARBA00022989"/>
    </source>
</evidence>
<dbReference type="PROSITE" id="PS01241">
    <property type="entry name" value="LINK_1"/>
    <property type="match status" value="1"/>
</dbReference>
<dbReference type="PROSITE" id="PS50963">
    <property type="entry name" value="LINK_2"/>
    <property type="match status" value="1"/>
</dbReference>
<evidence type="ECO:0000256" key="14">
    <source>
        <dbReference type="ARBA" id="ARBA00023157"/>
    </source>
</evidence>
<protein>
    <recommendedName>
        <fullName evidence="4">CD44 antigen</fullName>
    </recommendedName>
    <alternativeName>
        <fullName evidence="22">GP90 lymphocyte homing/adhesion receptor</fullName>
    </alternativeName>
    <alternativeName>
        <fullName evidence="21">HUTCH-I</fullName>
    </alternativeName>
    <alternativeName>
        <fullName evidence="23">Hermes antigen</fullName>
    </alternativeName>
    <alternativeName>
        <fullName evidence="20">Hyaluronate receptor</fullName>
    </alternativeName>
    <alternativeName>
        <fullName evidence="18">Phagocytic glycoprotein 1</fullName>
    </alternativeName>
    <alternativeName>
        <fullName evidence="19">Phagocytic glycoprotein I</fullName>
    </alternativeName>
</protein>
<evidence type="ECO:0000256" key="11">
    <source>
        <dbReference type="ARBA" id="ARBA00022974"/>
    </source>
</evidence>
<keyword evidence="14" id="KW-1015">Disulfide bond</keyword>
<evidence type="ECO:0000313" key="27">
    <source>
        <dbReference type="EMBL" id="RMC00256.1"/>
    </source>
</evidence>
<keyword evidence="10" id="KW-0130">Cell adhesion</keyword>
<keyword evidence="5" id="KW-1003">Cell membrane</keyword>
<dbReference type="PRINTS" id="PR01265">
    <property type="entry name" value="LINKMODULE"/>
</dbReference>
<evidence type="ECO:0000256" key="25">
    <source>
        <dbReference type="SAM" id="MobiDB-lite"/>
    </source>
</evidence>